<keyword evidence="3" id="KW-0560">Oxidoreductase</keyword>
<evidence type="ECO:0000256" key="2">
    <source>
        <dbReference type="ARBA" id="ARBA00022723"/>
    </source>
</evidence>
<dbReference type="GO" id="GO:0051539">
    <property type="term" value="F:4 iron, 4 sulfur cluster binding"/>
    <property type="evidence" value="ECO:0007669"/>
    <property type="project" value="UniProtKB-KW"/>
</dbReference>
<proteinExistence type="predicted"/>
<dbReference type="Gene3D" id="1.10.1060.10">
    <property type="entry name" value="Alpha-helical ferredoxin"/>
    <property type="match status" value="1"/>
</dbReference>
<evidence type="ECO:0000256" key="1">
    <source>
        <dbReference type="ARBA" id="ARBA00022485"/>
    </source>
</evidence>
<evidence type="ECO:0000256" key="4">
    <source>
        <dbReference type="ARBA" id="ARBA00023004"/>
    </source>
</evidence>
<dbReference type="PANTHER" id="PTHR43255">
    <property type="entry name" value="IRON-SULFUR-BINDING OXIDOREDUCTASE FADF-RELATED-RELATED"/>
    <property type="match status" value="1"/>
</dbReference>
<dbReference type="Proteomes" id="UP000798488">
    <property type="component" value="Unassembled WGS sequence"/>
</dbReference>
<keyword evidence="5" id="KW-0411">Iron-sulfur</keyword>
<dbReference type="PANTHER" id="PTHR43255:SF1">
    <property type="entry name" value="IRON-SULFUR-BINDING OXIDOREDUCTASE FADF-RELATED"/>
    <property type="match status" value="1"/>
</dbReference>
<name>A0A9D2WQ49_9FIRM</name>
<reference evidence="6" key="1">
    <citation type="submission" date="2016-02" db="EMBL/GenBank/DDBJ databases">
        <title>Draft Genome Sequence of Sporotomaculum syntrophicum Strain FB, a Syntrophic Benzoate Degrader.</title>
        <authorList>
            <person name="Nobu M.K."/>
            <person name="Narihiro T."/>
            <person name="Qiu Y.-L."/>
            <person name="Ohashi A."/>
            <person name="Liu W.-T."/>
            <person name="Yuji S."/>
        </authorList>
    </citation>
    <scope>NUCLEOTIDE SEQUENCE</scope>
    <source>
        <strain evidence="6">FB</strain>
    </source>
</reference>
<evidence type="ECO:0000256" key="3">
    <source>
        <dbReference type="ARBA" id="ARBA00023002"/>
    </source>
</evidence>
<evidence type="ECO:0000313" key="7">
    <source>
        <dbReference type="Proteomes" id="UP000798488"/>
    </source>
</evidence>
<protein>
    <submittedName>
        <fullName evidence="6">Succinate dehydrogenase iron-sulfur subunit</fullName>
    </submittedName>
</protein>
<dbReference type="InterPro" id="IPR009051">
    <property type="entry name" value="Helical_ferredxn"/>
</dbReference>
<dbReference type="SUPFAM" id="SSF46548">
    <property type="entry name" value="alpha-helical ferredoxin"/>
    <property type="match status" value="1"/>
</dbReference>
<dbReference type="OrthoDB" id="9794954at2"/>
<evidence type="ECO:0000256" key="5">
    <source>
        <dbReference type="ARBA" id="ARBA00023014"/>
    </source>
</evidence>
<organism evidence="6 7">
    <name type="scientific">Sporotomaculum syntrophicum</name>
    <dbReference type="NCBI Taxonomy" id="182264"/>
    <lineage>
        <taxon>Bacteria</taxon>
        <taxon>Bacillati</taxon>
        <taxon>Bacillota</taxon>
        <taxon>Clostridia</taxon>
        <taxon>Eubacteriales</taxon>
        <taxon>Desulfallaceae</taxon>
        <taxon>Sporotomaculum</taxon>
    </lineage>
</organism>
<dbReference type="AlphaFoldDB" id="A0A9D2WQ49"/>
<dbReference type="EMBL" id="LSRS01000003">
    <property type="protein sequence ID" value="KAF1085389.1"/>
    <property type="molecule type" value="Genomic_DNA"/>
</dbReference>
<dbReference type="RefSeq" id="WP_161821859.1">
    <property type="nucleotide sequence ID" value="NZ_LSRS01000003.1"/>
</dbReference>
<sequence>MSFIDADKRKFFNEVREKSGQPIDLCYQCQKCASGCIATGFADYYPNEIIRLVQLGQKERVLNSSSIWICSSCEMCGARCPNGINTAEVMDALKEMAIAAGTVKEKNVLLFHNTFLSSVRAFGRVHEASMMGLYKLKSGDLMSDMDFGMDMLKKGKLPLLPHRIKARGKIKDIFNKTAH</sequence>
<dbReference type="GO" id="GO:0005886">
    <property type="term" value="C:plasma membrane"/>
    <property type="evidence" value="ECO:0007669"/>
    <property type="project" value="TreeGrafter"/>
</dbReference>
<dbReference type="GO" id="GO:0046872">
    <property type="term" value="F:metal ion binding"/>
    <property type="evidence" value="ECO:0007669"/>
    <property type="project" value="UniProtKB-KW"/>
</dbReference>
<gene>
    <name evidence="6" type="ORF">SPSYN_01525</name>
</gene>
<keyword evidence="2" id="KW-0479">Metal-binding</keyword>
<evidence type="ECO:0000313" key="6">
    <source>
        <dbReference type="EMBL" id="KAF1085389.1"/>
    </source>
</evidence>
<dbReference type="Pfam" id="PF13534">
    <property type="entry name" value="Fer4_17"/>
    <property type="match status" value="1"/>
</dbReference>
<dbReference type="InterPro" id="IPR017900">
    <property type="entry name" value="4Fe4S_Fe_S_CS"/>
</dbReference>
<accession>A0A9D2WQ49</accession>
<dbReference type="InterPro" id="IPR051460">
    <property type="entry name" value="HdrC_iron-sulfur_subunit"/>
</dbReference>
<keyword evidence="1" id="KW-0004">4Fe-4S</keyword>
<keyword evidence="4" id="KW-0408">Iron</keyword>
<keyword evidence="7" id="KW-1185">Reference proteome</keyword>
<dbReference type="PROSITE" id="PS00198">
    <property type="entry name" value="4FE4S_FER_1"/>
    <property type="match status" value="1"/>
</dbReference>
<dbReference type="GO" id="GO:0016491">
    <property type="term" value="F:oxidoreductase activity"/>
    <property type="evidence" value="ECO:0007669"/>
    <property type="project" value="UniProtKB-KW"/>
</dbReference>
<comment type="caution">
    <text evidence="6">The sequence shown here is derived from an EMBL/GenBank/DDBJ whole genome shotgun (WGS) entry which is preliminary data.</text>
</comment>